<dbReference type="SMART" id="SM00634">
    <property type="entry name" value="BID_1"/>
    <property type="match status" value="4"/>
</dbReference>
<comment type="similarity">
    <text evidence="1">Belongs to the intimin/invasin family.</text>
</comment>
<protein>
    <submittedName>
        <fullName evidence="5">Putative Ig-like, group 1</fullName>
    </submittedName>
</protein>
<evidence type="ECO:0000313" key="5">
    <source>
        <dbReference type="EMBL" id="CBW44412.1"/>
    </source>
</evidence>
<dbReference type="AlphaFoldDB" id="D9UAI6"/>
<dbReference type="InterPro" id="IPR051715">
    <property type="entry name" value="Intimin-Invasin_domain"/>
</dbReference>
<dbReference type="InterPro" id="IPR013783">
    <property type="entry name" value="Ig-like_fold"/>
</dbReference>
<dbReference type="Gene3D" id="2.60.40.10">
    <property type="entry name" value="Immunoglobulins"/>
    <property type="match status" value="4"/>
</dbReference>
<evidence type="ECO:0000256" key="3">
    <source>
        <dbReference type="SAM" id="SignalP"/>
    </source>
</evidence>
<feature type="region of interest" description="Disordered" evidence="2">
    <location>
        <begin position="606"/>
        <end position="625"/>
    </location>
</feature>
<proteinExistence type="inferred from homology"/>
<dbReference type="PROSITE" id="PS51127">
    <property type="entry name" value="BIG1"/>
    <property type="match status" value="2"/>
</dbReference>
<evidence type="ECO:0000256" key="1">
    <source>
        <dbReference type="ARBA" id="ARBA00010116"/>
    </source>
</evidence>
<dbReference type="EMBL" id="FQ312057">
    <property type="protein sequence ID" value="CBW44412.1"/>
    <property type="molecule type" value="Genomic_DNA"/>
</dbReference>
<dbReference type="SUPFAM" id="SSF49373">
    <property type="entry name" value="Invasin/intimin cell-adhesion fragments"/>
    <property type="match status" value="4"/>
</dbReference>
<dbReference type="PANTHER" id="PTHR39576">
    <property type="entry name" value="ATTACHING AND EFFACING PROTEIN HOMOLOG-RELATED-RELATED"/>
    <property type="match status" value="1"/>
</dbReference>
<evidence type="ECO:0000259" key="4">
    <source>
        <dbReference type="PROSITE" id="PS51127"/>
    </source>
</evidence>
<name>D9UAI6_MARNT</name>
<accession>D9UAI6</accession>
<organism evidence="5">
    <name type="scientific">Marinobacter nauticus</name>
    <name type="common">Marinobacter hydrocarbonoclasticus</name>
    <name type="synonym">Marinobacter aquaeolei</name>
    <dbReference type="NCBI Taxonomy" id="2743"/>
    <lineage>
        <taxon>Bacteria</taxon>
        <taxon>Pseudomonadati</taxon>
        <taxon>Pseudomonadota</taxon>
        <taxon>Gammaproteobacteria</taxon>
        <taxon>Pseudomonadales</taxon>
        <taxon>Marinobacteraceae</taxon>
        <taxon>Marinobacter</taxon>
    </lineage>
</organism>
<evidence type="ECO:0000256" key="2">
    <source>
        <dbReference type="SAM" id="MobiDB-lite"/>
    </source>
</evidence>
<feature type="domain" description="Big-1" evidence="4">
    <location>
        <begin position="358"/>
        <end position="455"/>
    </location>
</feature>
<dbReference type="Pfam" id="PF02369">
    <property type="entry name" value="Big_1"/>
    <property type="match status" value="2"/>
</dbReference>
<feature type="signal peptide" evidence="3">
    <location>
        <begin position="1"/>
        <end position="36"/>
    </location>
</feature>
<dbReference type="InterPro" id="IPR003344">
    <property type="entry name" value="Big_1_dom"/>
</dbReference>
<feature type="domain" description="Big-1" evidence="4">
    <location>
        <begin position="251"/>
        <end position="352"/>
    </location>
</feature>
<keyword evidence="3" id="KW-0732">Signal</keyword>
<feature type="region of interest" description="Disordered" evidence="2">
    <location>
        <begin position="47"/>
        <end position="66"/>
    </location>
</feature>
<reference evidence="5" key="1">
    <citation type="submission" date="2010-07" db="EMBL/GenBank/DDBJ databases">
        <authorList>
            <person name="Genoscope - CEA"/>
        </authorList>
    </citation>
    <scope>NUCLEOTIDE SEQUENCE</scope>
    <source>
        <strain evidence="5">ATCC 49840</strain>
    </source>
</reference>
<gene>
    <name evidence="5" type="ORF">MARHY0691</name>
</gene>
<sequence>MRRFMAFAVDENWRNKMAWKFLARAAALSLSLLLIACGGDSGSTPLAGGSNNNGGDNGSGTPTTPGVTVGSIQLITSTPSIGSSGQDKAQITALVRDQNGILTPGLEVAFNASNNGSLTVTNQTTTDAGQASAELSTQGDARNRTISVTASTGGVSNSVNIAVTGTNMSLTGPSAISNGANASYEARLLDSSGQGIGNTAVSVSSQKNTVSSPTLTTDASGRVQFQLTASSGGSDTVVVSAYEGESRVSAQININVSADSFAFGTLADNEVEIDTPQALSVTWTQNGAPVVGQTVRFSTTRGTLSNSSVTTNAQGTAQVSISSSDVGIAEVTASADAAGGSQIQANTTIEFVSSAPHEVNIRASKTQVSTNDEASIITTVRDVNGNLVKNATVEFTLVDPTGGTLSPGTVNTDSQGRAISTYRSTSSISDKDGVQVTARITRQDSSTDEASISLTVAGRALTLILGTGNTIAAPNETVYDMPWSVLVTDANGNASTNQPVQLSVLPLEFYKGTYSYNGDLWVTNVSQSCQTNHADPVNGTEIANPASAPTSVSTDASGSVEFDIRYPKGECSWVRVRLTATSNVEGFTSSNSREFILPCLSADLTNEDVRPPGGTESPYNPTACN</sequence>
<dbReference type="GO" id="GO:0009279">
    <property type="term" value="C:cell outer membrane"/>
    <property type="evidence" value="ECO:0007669"/>
    <property type="project" value="TreeGrafter"/>
</dbReference>
<feature type="chain" id="PRO_5003129373" evidence="3">
    <location>
        <begin position="37"/>
        <end position="625"/>
    </location>
</feature>
<dbReference type="PANTHER" id="PTHR39576:SF1">
    <property type="entry name" value="INVASIN"/>
    <property type="match status" value="1"/>
</dbReference>
<dbReference type="InterPro" id="IPR008964">
    <property type="entry name" value="Invasin/intimin_cell_adhesion"/>
</dbReference>